<name>A0A6J8BU96_MYTCO</name>
<dbReference type="OrthoDB" id="8057007at2759"/>
<reference evidence="2 3" key="1">
    <citation type="submission" date="2020-06" db="EMBL/GenBank/DDBJ databases">
        <authorList>
            <person name="Li R."/>
            <person name="Bekaert M."/>
        </authorList>
    </citation>
    <scope>NUCLEOTIDE SEQUENCE [LARGE SCALE GENOMIC DNA]</scope>
    <source>
        <strain evidence="3">wild</strain>
    </source>
</reference>
<evidence type="ECO:0000256" key="1">
    <source>
        <dbReference type="SAM" id="MobiDB-lite"/>
    </source>
</evidence>
<dbReference type="Proteomes" id="UP000507470">
    <property type="component" value="Unassembled WGS sequence"/>
</dbReference>
<protein>
    <recommendedName>
        <fullName evidence="4">Retrotransposon gag domain-containing protein</fullName>
    </recommendedName>
</protein>
<proteinExistence type="predicted"/>
<feature type="compositionally biased region" description="Polar residues" evidence="1">
    <location>
        <begin position="112"/>
        <end position="126"/>
    </location>
</feature>
<evidence type="ECO:0000313" key="3">
    <source>
        <dbReference type="Proteomes" id="UP000507470"/>
    </source>
</evidence>
<feature type="compositionally biased region" description="Polar residues" evidence="1">
    <location>
        <begin position="397"/>
        <end position="412"/>
    </location>
</feature>
<evidence type="ECO:0000313" key="2">
    <source>
        <dbReference type="EMBL" id="CAC5386309.1"/>
    </source>
</evidence>
<feature type="compositionally biased region" description="Acidic residues" evidence="1">
    <location>
        <begin position="381"/>
        <end position="394"/>
    </location>
</feature>
<dbReference type="AlphaFoldDB" id="A0A6J8BU96"/>
<feature type="compositionally biased region" description="Polar residues" evidence="1">
    <location>
        <begin position="66"/>
        <end position="83"/>
    </location>
</feature>
<sequence length="538" mass="61916">MKPLETGYTLRAHMPSEVRQTHFYTDNGVYDSRSPYDSGIENSTTPREQDFIASPGREQGGKRSKQSTFLSNNNIRSMTNPNQGCGYVDAPDSPYYASNNSMSSYSGKMPVSQKSTLNSPVNTGQENQDKLEHRQIPERNGHDNNMNVTSFDAFSGSDNARDFVSVEPNNRPGTEFTNVGAQSKEMGKFSSRPSEYPVRRTFLGSNSDVWSEFLQYFENIRELNLWDDEKARRVLLSTLRGQAETYAYGLPLIIQRNYQRLAEKMNDRFGHAAMKERYIADAKLRRRQPGESLRDFGQAIEDLYRRAYSNNPDIVEENAMKSFLDRCGQNEEFRLNIKRTRPRTLQEAVLSAVQEECLRLGEQDLFRDAKPMNRLIFGIDGETDSGEINDENDFETPFSSGESYQPQNAQNDYRSETYRGRGSRSRNNFRRNNRGEEHPIILTQHDQEGAGFNRSNDSTDPLNKRTGTFGQVPVTPTRPYAKNYARKFGIKNQMDRRKKMMKLIKIQKFKYLKETNPCNLKQTPEEAKIVTMSLRPRF</sequence>
<dbReference type="EMBL" id="CACVKT020003857">
    <property type="protein sequence ID" value="CAC5386309.1"/>
    <property type="molecule type" value="Genomic_DNA"/>
</dbReference>
<keyword evidence="3" id="KW-1185">Reference proteome</keyword>
<evidence type="ECO:0008006" key="4">
    <source>
        <dbReference type="Google" id="ProtNLM"/>
    </source>
</evidence>
<organism evidence="2 3">
    <name type="scientific">Mytilus coruscus</name>
    <name type="common">Sea mussel</name>
    <dbReference type="NCBI Taxonomy" id="42192"/>
    <lineage>
        <taxon>Eukaryota</taxon>
        <taxon>Metazoa</taxon>
        <taxon>Spiralia</taxon>
        <taxon>Lophotrochozoa</taxon>
        <taxon>Mollusca</taxon>
        <taxon>Bivalvia</taxon>
        <taxon>Autobranchia</taxon>
        <taxon>Pteriomorphia</taxon>
        <taxon>Mytilida</taxon>
        <taxon>Mytiloidea</taxon>
        <taxon>Mytilidae</taxon>
        <taxon>Mytilinae</taxon>
        <taxon>Mytilus</taxon>
    </lineage>
</organism>
<dbReference type="PANTHER" id="PTHR19963:SF30">
    <property type="entry name" value="ENDONUCLEASE_EXONUCLEASE_PHOSPHATASE DOMAIN-CONTAINING PROTEIN"/>
    <property type="match status" value="1"/>
</dbReference>
<feature type="region of interest" description="Disordered" evidence="1">
    <location>
        <begin position="106"/>
        <end position="127"/>
    </location>
</feature>
<feature type="region of interest" description="Disordered" evidence="1">
    <location>
        <begin position="381"/>
        <end position="478"/>
    </location>
</feature>
<accession>A0A6J8BU96</accession>
<feature type="compositionally biased region" description="Polar residues" evidence="1">
    <location>
        <begin position="453"/>
        <end position="469"/>
    </location>
</feature>
<feature type="region of interest" description="Disordered" evidence="1">
    <location>
        <begin position="27"/>
        <end position="84"/>
    </location>
</feature>
<feature type="compositionally biased region" description="Basic residues" evidence="1">
    <location>
        <begin position="421"/>
        <end position="432"/>
    </location>
</feature>
<gene>
    <name evidence="2" type="ORF">MCOR_21766</name>
</gene>
<dbReference type="PANTHER" id="PTHR19963">
    <property type="entry name" value="CCHC-TYPE DOMAIN-CONTAINING PROTEIN"/>
    <property type="match status" value="1"/>
</dbReference>